<protein>
    <submittedName>
        <fullName evidence="2">Uncharacterized protein</fullName>
    </submittedName>
</protein>
<dbReference type="Proteomes" id="UP000016922">
    <property type="component" value="Unassembled WGS sequence"/>
</dbReference>
<evidence type="ECO:0000256" key="1">
    <source>
        <dbReference type="SAM" id="MobiDB-lite"/>
    </source>
</evidence>
<sequence length="100" mass="11217">MEKMEIQQALKSGKDNKKERAQKGLETQGPNSLDVTSQLDIAISYATKSQEQQATQSALSSNTWTASKSKDSQSPLDKWLNETKDENLTWTENMVKPKVD</sequence>
<dbReference type="HOGENOM" id="CLU_2306427_0_0_1"/>
<feature type="compositionally biased region" description="Polar residues" evidence="1">
    <location>
        <begin position="50"/>
        <end position="75"/>
    </location>
</feature>
<name>S3D2Q6_GLAL2</name>
<keyword evidence="3" id="KW-1185">Reference proteome</keyword>
<dbReference type="AlphaFoldDB" id="S3D2Q6"/>
<dbReference type="RefSeq" id="XP_008081724.1">
    <property type="nucleotide sequence ID" value="XM_008083533.1"/>
</dbReference>
<dbReference type="KEGG" id="glz:GLAREA_12752"/>
<feature type="compositionally biased region" description="Basic and acidic residues" evidence="1">
    <location>
        <begin position="12"/>
        <end position="23"/>
    </location>
</feature>
<organism evidence="2 3">
    <name type="scientific">Glarea lozoyensis (strain ATCC 20868 / MF5171)</name>
    <dbReference type="NCBI Taxonomy" id="1116229"/>
    <lineage>
        <taxon>Eukaryota</taxon>
        <taxon>Fungi</taxon>
        <taxon>Dikarya</taxon>
        <taxon>Ascomycota</taxon>
        <taxon>Pezizomycotina</taxon>
        <taxon>Leotiomycetes</taxon>
        <taxon>Helotiales</taxon>
        <taxon>Helotiaceae</taxon>
        <taxon>Glarea</taxon>
    </lineage>
</organism>
<feature type="region of interest" description="Disordered" evidence="1">
    <location>
        <begin position="50"/>
        <end position="100"/>
    </location>
</feature>
<feature type="region of interest" description="Disordered" evidence="1">
    <location>
        <begin position="1"/>
        <end position="33"/>
    </location>
</feature>
<accession>S3D2Q6</accession>
<proteinExistence type="predicted"/>
<evidence type="ECO:0000313" key="3">
    <source>
        <dbReference type="Proteomes" id="UP000016922"/>
    </source>
</evidence>
<dbReference type="EMBL" id="KE145362">
    <property type="protein sequence ID" value="EPE31449.1"/>
    <property type="molecule type" value="Genomic_DNA"/>
</dbReference>
<reference evidence="2 3" key="1">
    <citation type="journal article" date="2013" name="BMC Genomics">
        <title>Genomics-driven discovery of the pneumocandin biosynthetic gene cluster in the fungus Glarea lozoyensis.</title>
        <authorList>
            <person name="Chen L."/>
            <person name="Yue Q."/>
            <person name="Zhang X."/>
            <person name="Xiang M."/>
            <person name="Wang C."/>
            <person name="Li S."/>
            <person name="Che Y."/>
            <person name="Ortiz-Lopez F.J."/>
            <person name="Bills G.F."/>
            <person name="Liu X."/>
            <person name="An Z."/>
        </authorList>
    </citation>
    <scope>NUCLEOTIDE SEQUENCE [LARGE SCALE GENOMIC DNA]</scope>
    <source>
        <strain evidence="3">ATCC 20868 / MF5171</strain>
    </source>
</reference>
<gene>
    <name evidence="2" type="ORF">GLAREA_12752</name>
</gene>
<dbReference type="GeneID" id="19471792"/>
<evidence type="ECO:0000313" key="2">
    <source>
        <dbReference type="EMBL" id="EPE31449.1"/>
    </source>
</evidence>